<accession>K7DWC7</accession>
<protein>
    <recommendedName>
        <fullName evidence="1">DUF5648 domain-containing protein</fullName>
    </recommendedName>
</protein>
<evidence type="ECO:0000313" key="2">
    <source>
        <dbReference type="EMBL" id="ACX54471.1"/>
    </source>
</evidence>
<dbReference type="Pfam" id="PF18885">
    <property type="entry name" value="DUF5648"/>
    <property type="match status" value="1"/>
</dbReference>
<dbReference type="EMBL" id="FJ649478">
    <property type="protein sequence ID" value="ACX54471.1"/>
    <property type="molecule type" value="Genomic_DNA"/>
</dbReference>
<evidence type="ECO:0000259" key="1">
    <source>
        <dbReference type="Pfam" id="PF18885"/>
    </source>
</evidence>
<dbReference type="InterPro" id="IPR043708">
    <property type="entry name" value="DUF5648"/>
</dbReference>
<dbReference type="PATRIC" id="fig|1359.36.peg.2485"/>
<dbReference type="AlphaFoldDB" id="K7DWC7"/>
<dbReference type="RefSeq" id="WP_015063491.1">
    <property type="nucleotide sequence ID" value="NC_019377.1"/>
</dbReference>
<gene>
    <name evidence="2" type="ORF">pLP712_30</name>
</gene>
<sequence length="173" mass="19500">MKKFLTLLTVAVTIIVGHGFTNKVSADTTSKEIIINRVYNPNTGEHLFTPSIFEESYLIDIGWQGEGNAFFVPDPTDTGTSSDNGPYLRRLYNPNAGEHFYTASGYEANYLVNHGWKRDFVTIPTAKKGIPAYRLYNPNAKVGSHHYTTSAYERDSLVKMGWKYEGVGFYVLR</sequence>
<reference evidence="2" key="1">
    <citation type="journal article" date="2012" name="Microbiology">
        <title>Molecular characterization and structural instability of the industrially important composite metabolic plasmid pLP712.</title>
        <authorList>
            <person name="Wegmann U."/>
            <person name="Overweg K."/>
            <person name="Jeanson S."/>
            <person name="Gasson M."/>
            <person name="Shearman C."/>
        </authorList>
    </citation>
    <scope>NUCLEOTIDE SEQUENCE</scope>
    <source>
        <strain evidence="2">NCDO712</strain>
        <plasmid evidence="2">pLP712</plasmid>
    </source>
</reference>
<keyword evidence="2" id="KW-0614">Plasmid</keyword>
<proteinExistence type="predicted"/>
<organism evidence="2">
    <name type="scientific">Lactococcus lactis subsp. cremoris</name>
    <name type="common">Streptococcus cremoris</name>
    <dbReference type="NCBI Taxonomy" id="1359"/>
    <lineage>
        <taxon>Bacteria</taxon>
        <taxon>Bacillati</taxon>
        <taxon>Bacillota</taxon>
        <taxon>Bacilli</taxon>
        <taxon>Lactobacillales</taxon>
        <taxon>Streptococcaceae</taxon>
        <taxon>Lactococcus</taxon>
    </lineage>
</organism>
<feature type="domain" description="DUF5648" evidence="1">
    <location>
        <begin position="36"/>
        <end position="172"/>
    </location>
</feature>
<name>K7DWC7_LACLC</name>
<geneLocation type="plasmid" evidence="2">
    <name>pLP712</name>
</geneLocation>